<reference evidence="2" key="2">
    <citation type="submission" date="2014-07" db="EMBL/GenBank/DDBJ databases">
        <authorList>
            <person name="Hull J."/>
        </authorList>
    </citation>
    <scope>NUCLEOTIDE SEQUENCE</scope>
</reference>
<sequence>LDRLTQRLSECGKSSDNGDSKLNEVLNYLIRDILPRFLALVQSAKKTFPDLECSFEDEIDKKEPSVYQDAITMFEKCLNHVSKIIGSYDEANSLLSKKLGDAMDEVEKTRMKYENQNESLTKLTSELERKNDVVAELTGKMDDLQVQNDSLKSEQSESQTELAKFKTKTKHLEEELTRSSELQARSADQMVLSTEERLSVDRQNSEMKLEIEKLTKKLAENNERLMRCQNDLESVTQEFSRYRSEADSMRAGLESEISEITLNLSKSKRQIVALETENTDMKHACSLKESEVGRLQDELKELETEHKKLVEEFRIKGAGLILENSKMKEELENLHMAFGEAQVSAERSNAKFDELQKLYEALNDKMRQEETDIC</sequence>
<feature type="coiled-coil region" evidence="1">
    <location>
        <begin position="345"/>
        <end position="372"/>
    </location>
</feature>
<feature type="coiled-coil region" evidence="1">
    <location>
        <begin position="96"/>
        <end position="161"/>
    </location>
</feature>
<keyword evidence="1" id="KW-0175">Coiled coil</keyword>
<accession>A0A0A9XW01</accession>
<dbReference type="AlphaFoldDB" id="A0A0A9XW01"/>
<organism evidence="2">
    <name type="scientific">Lygus hesperus</name>
    <name type="common">Western plant bug</name>
    <dbReference type="NCBI Taxonomy" id="30085"/>
    <lineage>
        <taxon>Eukaryota</taxon>
        <taxon>Metazoa</taxon>
        <taxon>Ecdysozoa</taxon>
        <taxon>Arthropoda</taxon>
        <taxon>Hexapoda</taxon>
        <taxon>Insecta</taxon>
        <taxon>Pterygota</taxon>
        <taxon>Neoptera</taxon>
        <taxon>Paraneoptera</taxon>
        <taxon>Hemiptera</taxon>
        <taxon>Heteroptera</taxon>
        <taxon>Panheteroptera</taxon>
        <taxon>Cimicomorpha</taxon>
        <taxon>Miridae</taxon>
        <taxon>Mirini</taxon>
        <taxon>Lygus</taxon>
    </lineage>
</organism>
<feature type="non-terminal residue" evidence="2">
    <location>
        <position position="1"/>
    </location>
</feature>
<protein>
    <submittedName>
        <fullName evidence="2">Myosin-1</fullName>
    </submittedName>
</protein>
<reference evidence="2" key="1">
    <citation type="journal article" date="2014" name="PLoS ONE">
        <title>Transcriptome-Based Identification of ABC Transporters in the Western Tarnished Plant Bug Lygus hesperus.</title>
        <authorList>
            <person name="Hull J.J."/>
            <person name="Chaney K."/>
            <person name="Geib S.M."/>
            <person name="Fabrick J.A."/>
            <person name="Brent C.S."/>
            <person name="Walsh D."/>
            <person name="Lavine L.C."/>
        </authorList>
    </citation>
    <scope>NUCLEOTIDE SEQUENCE</scope>
</reference>
<feature type="non-terminal residue" evidence="2">
    <location>
        <position position="374"/>
    </location>
</feature>
<feature type="coiled-coil region" evidence="1">
    <location>
        <begin position="204"/>
        <end position="312"/>
    </location>
</feature>
<proteinExistence type="predicted"/>
<dbReference type="EMBL" id="GBHO01019525">
    <property type="protein sequence ID" value="JAG24079.1"/>
    <property type="molecule type" value="Transcribed_RNA"/>
</dbReference>
<evidence type="ECO:0000256" key="1">
    <source>
        <dbReference type="SAM" id="Coils"/>
    </source>
</evidence>
<gene>
    <name evidence="2" type="primary">MYH1_1</name>
    <name evidence="2" type="ORF">CM83_60899</name>
</gene>
<name>A0A0A9XW01_LYGHE</name>
<dbReference type="Gene3D" id="1.10.287.1490">
    <property type="match status" value="1"/>
</dbReference>
<evidence type="ECO:0000313" key="2">
    <source>
        <dbReference type="EMBL" id="JAG24079.1"/>
    </source>
</evidence>